<proteinExistence type="predicted"/>
<dbReference type="EMBL" id="SOYY01000010">
    <property type="protein sequence ID" value="KAA0716007.1"/>
    <property type="molecule type" value="Genomic_DNA"/>
</dbReference>
<evidence type="ECO:0000313" key="2">
    <source>
        <dbReference type="Proteomes" id="UP000324632"/>
    </source>
</evidence>
<sequence>MGHDSSLDKEVPTNPFFCGYKISTVFERITTVPWVSTYFAKMDQYSAKLMKINAKRGGVNGQRIKELLVPTTRV</sequence>
<evidence type="ECO:0000313" key="1">
    <source>
        <dbReference type="EMBL" id="KAA0716007.1"/>
    </source>
</evidence>
<gene>
    <name evidence="1" type="ORF">E1301_Tti023880</name>
</gene>
<name>A0A5A9P5R2_9TELE</name>
<dbReference type="AlphaFoldDB" id="A0A5A9P5R2"/>
<protein>
    <submittedName>
        <fullName evidence="1">Uncharacterized protein</fullName>
    </submittedName>
</protein>
<accession>A0A5A9P5R2</accession>
<organism evidence="1 2">
    <name type="scientific">Triplophysa tibetana</name>
    <dbReference type="NCBI Taxonomy" id="1572043"/>
    <lineage>
        <taxon>Eukaryota</taxon>
        <taxon>Metazoa</taxon>
        <taxon>Chordata</taxon>
        <taxon>Craniata</taxon>
        <taxon>Vertebrata</taxon>
        <taxon>Euteleostomi</taxon>
        <taxon>Actinopterygii</taxon>
        <taxon>Neopterygii</taxon>
        <taxon>Teleostei</taxon>
        <taxon>Ostariophysi</taxon>
        <taxon>Cypriniformes</taxon>
        <taxon>Nemacheilidae</taxon>
        <taxon>Triplophysa</taxon>
    </lineage>
</organism>
<reference evidence="1 2" key="1">
    <citation type="journal article" date="2019" name="Mol. Ecol. Resour.">
        <title>Chromosome-level genome assembly of Triplophysa tibetana, a fish adapted to the harsh high-altitude environment of the Tibetan Plateau.</title>
        <authorList>
            <person name="Yang X."/>
            <person name="Liu H."/>
            <person name="Ma Z."/>
            <person name="Zou Y."/>
            <person name="Zou M."/>
            <person name="Mao Y."/>
            <person name="Li X."/>
            <person name="Wang H."/>
            <person name="Chen T."/>
            <person name="Wang W."/>
            <person name="Yang R."/>
        </authorList>
    </citation>
    <scope>NUCLEOTIDE SEQUENCE [LARGE SCALE GENOMIC DNA]</scope>
    <source>
        <strain evidence="1">TTIB1903HZAU</strain>
        <tissue evidence="1">Muscle</tissue>
    </source>
</reference>
<comment type="caution">
    <text evidence="1">The sequence shown here is derived from an EMBL/GenBank/DDBJ whole genome shotgun (WGS) entry which is preliminary data.</text>
</comment>
<keyword evidence="2" id="KW-1185">Reference proteome</keyword>
<dbReference type="Proteomes" id="UP000324632">
    <property type="component" value="Chromosome 10"/>
</dbReference>